<proteinExistence type="predicted"/>
<dbReference type="PATRIC" id="fig|56110.3.peg.2842"/>
<dbReference type="Pfam" id="PF13711">
    <property type="entry name" value="DUF4160"/>
    <property type="match status" value="1"/>
</dbReference>
<evidence type="ECO:0000313" key="2">
    <source>
        <dbReference type="Proteomes" id="UP000010367"/>
    </source>
</evidence>
<dbReference type="EMBL" id="CP003607">
    <property type="protein sequence ID" value="AFY82016.1"/>
    <property type="molecule type" value="Genomic_DNA"/>
</dbReference>
<dbReference type="OrthoDB" id="122670at2"/>
<evidence type="ECO:0000313" key="1">
    <source>
        <dbReference type="EMBL" id="AFY82016.1"/>
    </source>
</evidence>
<dbReference type="AlphaFoldDB" id="K9TIN6"/>
<gene>
    <name evidence="1" type="ORF">Oscil6304_2388</name>
</gene>
<dbReference type="InParanoid" id="K9TIN6"/>
<reference evidence="1 2" key="1">
    <citation type="submission" date="2012-06" db="EMBL/GenBank/DDBJ databases">
        <title>Finished chromosome of genome of Oscillatoria acuminata PCC 6304.</title>
        <authorList>
            <consortium name="US DOE Joint Genome Institute"/>
            <person name="Gugger M."/>
            <person name="Coursin T."/>
            <person name="Rippka R."/>
            <person name="Tandeau De Marsac N."/>
            <person name="Huntemann M."/>
            <person name="Wei C.-L."/>
            <person name="Han J."/>
            <person name="Detter J.C."/>
            <person name="Han C."/>
            <person name="Tapia R."/>
            <person name="Davenport K."/>
            <person name="Daligault H."/>
            <person name="Erkkila T."/>
            <person name="Gu W."/>
            <person name="Munk A.C.C."/>
            <person name="Teshima H."/>
            <person name="Xu Y."/>
            <person name="Chain P."/>
            <person name="Chen A."/>
            <person name="Krypides N."/>
            <person name="Mavromatis K."/>
            <person name="Markowitz V."/>
            <person name="Szeto E."/>
            <person name="Ivanova N."/>
            <person name="Mikhailova N."/>
            <person name="Ovchinnikova G."/>
            <person name="Pagani I."/>
            <person name="Pati A."/>
            <person name="Goodwin L."/>
            <person name="Peters L."/>
            <person name="Pitluck S."/>
            <person name="Woyke T."/>
            <person name="Kerfeld C."/>
        </authorList>
    </citation>
    <scope>NUCLEOTIDE SEQUENCE [LARGE SCALE GENOMIC DNA]</scope>
    <source>
        <strain evidence="1 2">PCC 6304</strain>
    </source>
</reference>
<organism evidence="1 2">
    <name type="scientific">Oscillatoria acuminata PCC 6304</name>
    <dbReference type="NCBI Taxonomy" id="56110"/>
    <lineage>
        <taxon>Bacteria</taxon>
        <taxon>Bacillati</taxon>
        <taxon>Cyanobacteriota</taxon>
        <taxon>Cyanophyceae</taxon>
        <taxon>Oscillatoriophycideae</taxon>
        <taxon>Oscillatoriales</taxon>
        <taxon>Oscillatoriaceae</taxon>
        <taxon>Oscillatoria</taxon>
    </lineage>
</organism>
<dbReference type="KEGG" id="oac:Oscil6304_2388"/>
<keyword evidence="2" id="KW-1185">Reference proteome</keyword>
<dbReference type="HOGENOM" id="CLU_162083_4_1_3"/>
<accession>K9TIN6</accession>
<dbReference type="Proteomes" id="UP000010367">
    <property type="component" value="Chromosome"/>
</dbReference>
<dbReference type="eggNOG" id="ENOG5032YQJ">
    <property type="taxonomic scope" value="Bacteria"/>
</dbReference>
<evidence type="ECO:0008006" key="3">
    <source>
        <dbReference type="Google" id="ProtNLM"/>
    </source>
</evidence>
<dbReference type="InterPro" id="IPR025427">
    <property type="entry name" value="DUF4160"/>
</dbReference>
<protein>
    <recommendedName>
        <fullName evidence="3">DUF4160 domain-containing protein</fullName>
    </recommendedName>
</protein>
<sequence>MPTILYIRGWRLFFYSNEGTEPIHIHAQKAEKDCKYWLNVASYEIQEAYSYNMSGKDTREVRKIILQNFDDIVEEWERVFGGQ</sequence>
<dbReference type="RefSeq" id="WP_015148658.1">
    <property type="nucleotide sequence ID" value="NC_019693.1"/>
</dbReference>
<name>K9TIN6_9CYAN</name>